<sequence>MRPGWPRSSRWRRLHEVTFRFPGRGSAEPTAPSTMRGTLKAAGQSLVVRLWLCVRHLPPRPPRRGGEQSAALFIERAACRYPVEDTYIERPELALNPGGVDADGNLLTARFAAKSLHWSHNERSVGLHTVRREPHHNECWPRSKSHLGGIMRYPDHAERSVAVRKGIVEHIREPLLSRTQPVSMCPITPVISRPSQRKMV</sequence>
<proteinExistence type="predicted"/>
<evidence type="ECO:0000313" key="1">
    <source>
        <dbReference type="EMBL" id="ACJ12439.1"/>
    </source>
</evidence>
<protein>
    <submittedName>
        <fullName evidence="1">Uncharacterized protein</fullName>
    </submittedName>
</protein>
<dbReference type="AlphaFoldDB" id="B6VJI3"/>
<name>B6VJI3_9NOCA</name>
<dbReference type="EMBL" id="FJ418564">
    <property type="protein sequence ID" value="ACJ12439.1"/>
    <property type="molecule type" value="Genomic_DNA"/>
</dbReference>
<accession>B6VJI3</accession>
<reference evidence="1" key="1">
    <citation type="submission" date="2008-10" db="EMBL/GenBank/DDBJ databases">
        <title>Functional identification of cinnamic acid operon in Rhodococcus sp. strain T104.</title>
        <authorList>
            <person name="Shin S."/>
            <person name="Choi K.Y."/>
            <person name="Kim E."/>
        </authorList>
    </citation>
    <scope>NUCLEOTIDE SEQUENCE</scope>
    <source>
        <strain evidence="1">T104</strain>
    </source>
</reference>
<organism evidence="1">
    <name type="scientific">Rhodococcus sp. T104</name>
    <dbReference type="NCBI Taxonomy" id="230533"/>
    <lineage>
        <taxon>Bacteria</taxon>
        <taxon>Bacillati</taxon>
        <taxon>Actinomycetota</taxon>
        <taxon>Actinomycetes</taxon>
        <taxon>Mycobacteriales</taxon>
        <taxon>Nocardiaceae</taxon>
        <taxon>Rhodococcus</taxon>
    </lineage>
</organism>